<dbReference type="EMBL" id="BAABFN010000005">
    <property type="protein sequence ID" value="GAA4313860.1"/>
    <property type="molecule type" value="Genomic_DNA"/>
</dbReference>
<dbReference type="NCBIfam" id="TIGR01035">
    <property type="entry name" value="hemA"/>
    <property type="match status" value="1"/>
</dbReference>
<name>A0ABP8FYX1_9BACT</name>
<dbReference type="Gene3D" id="3.30.460.30">
    <property type="entry name" value="Glutamyl-tRNA reductase, N-terminal domain"/>
    <property type="match status" value="1"/>
</dbReference>
<dbReference type="PIRSF" id="PIRSF000445">
    <property type="entry name" value="4pyrrol_synth_GluRdtase"/>
    <property type="match status" value="1"/>
</dbReference>
<evidence type="ECO:0000256" key="5">
    <source>
        <dbReference type="ARBA" id="ARBA00023002"/>
    </source>
</evidence>
<dbReference type="EC" id="1.2.1.70" evidence="3 8"/>
<dbReference type="RefSeq" id="WP_344979681.1">
    <property type="nucleotide sequence ID" value="NZ_BAABFN010000005.1"/>
</dbReference>
<protein>
    <recommendedName>
        <fullName evidence="3 8">Glutamyl-tRNA reductase</fullName>
        <shortName evidence="8">GluTR</shortName>
        <ecNumber evidence="3 8">1.2.1.70</ecNumber>
    </recommendedName>
</protein>
<dbReference type="SUPFAM" id="SSF69075">
    <property type="entry name" value="Glutamyl tRNA-reductase dimerization domain"/>
    <property type="match status" value="1"/>
</dbReference>
<keyword evidence="14" id="KW-1185">Reference proteome</keyword>
<accession>A0ABP8FYX1</accession>
<dbReference type="InterPro" id="IPR015895">
    <property type="entry name" value="4pyrrol_synth_GluRdtase_N"/>
</dbReference>
<evidence type="ECO:0000313" key="13">
    <source>
        <dbReference type="EMBL" id="GAA4313860.1"/>
    </source>
</evidence>
<comment type="domain">
    <text evidence="8">Possesses an unusual extended V-shaped dimeric structure with each monomer consisting of three distinct domains arranged along a curved 'spinal' alpha-helix. The N-terminal catalytic domain specifically recognizes the glutamate moiety of the substrate. The second domain is the NADPH-binding domain, and the third C-terminal domain is responsible for dimerization.</text>
</comment>
<gene>
    <name evidence="8 13" type="primary">hemA</name>
    <name evidence="13" type="ORF">GCM10023143_24370</name>
</gene>
<evidence type="ECO:0000256" key="2">
    <source>
        <dbReference type="ARBA" id="ARBA00005916"/>
    </source>
</evidence>
<dbReference type="Proteomes" id="UP001501207">
    <property type="component" value="Unassembled WGS sequence"/>
</dbReference>
<feature type="domain" description="Quinate/shikimate 5-dehydrogenase/glutamyl-tRNA reductase" evidence="11">
    <location>
        <begin position="180"/>
        <end position="307"/>
    </location>
</feature>
<feature type="active site" description="Nucleophile" evidence="8">
    <location>
        <position position="60"/>
    </location>
</feature>
<feature type="binding site" evidence="8">
    <location>
        <begin position="59"/>
        <end position="62"/>
    </location>
    <ligand>
        <name>substrate</name>
    </ligand>
</feature>
<dbReference type="PANTHER" id="PTHR43013:SF1">
    <property type="entry name" value="GLUTAMYL-TRNA REDUCTASE"/>
    <property type="match status" value="1"/>
</dbReference>
<dbReference type="SUPFAM" id="SSF69742">
    <property type="entry name" value="Glutamyl tRNA-reductase catalytic, N-terminal domain"/>
    <property type="match status" value="1"/>
</dbReference>
<dbReference type="InterPro" id="IPR015896">
    <property type="entry name" value="4pyrrol_synth_GluRdtase_dimer"/>
</dbReference>
<proteinExistence type="inferred from homology"/>
<keyword evidence="6 8" id="KW-0627">Porphyrin biosynthesis</keyword>
<dbReference type="Gene3D" id="3.40.50.720">
    <property type="entry name" value="NAD(P)-binding Rossmann-like Domain"/>
    <property type="match status" value="1"/>
</dbReference>
<evidence type="ECO:0000256" key="9">
    <source>
        <dbReference type="RuleBase" id="RU000584"/>
    </source>
</evidence>
<dbReference type="SUPFAM" id="SSF51735">
    <property type="entry name" value="NAD(P)-binding Rossmann-fold domains"/>
    <property type="match status" value="1"/>
</dbReference>
<dbReference type="Pfam" id="PF05201">
    <property type="entry name" value="GlutR_N"/>
    <property type="match status" value="1"/>
</dbReference>
<evidence type="ECO:0000256" key="1">
    <source>
        <dbReference type="ARBA" id="ARBA00005059"/>
    </source>
</evidence>
<dbReference type="InterPro" id="IPR000343">
    <property type="entry name" value="4pyrrol_synth_GluRdtase"/>
</dbReference>
<evidence type="ECO:0000256" key="4">
    <source>
        <dbReference type="ARBA" id="ARBA00022857"/>
    </source>
</evidence>
<dbReference type="HAMAP" id="MF_00087">
    <property type="entry name" value="Glu_tRNA_reductase"/>
    <property type="match status" value="1"/>
</dbReference>
<sequence>MDQTQVITKELSHFFLAGINYRKTDAAIRGRFAINNEQYAKIIADARTEGVNEMFILSTCNRTEIYGFAHNAEQLITLLCGETSGDKRLFQRLAYVQQGEAAVHHLYKVGVGLDSQILGDYEVPAQLKNAARFAKEAGSLGTFTERMINSILQVSKVVKNETKLSSGTVSVAFAAVQYLKKIEDIASKKILLLGVGKIGRNTCKNMISLLGTRNITLINRTNQVATGFALEKGIRFAPYEALEKNIRETDILLVATNAPQPTVLKAHFGNTTAPKTIIDLSIPRNVEESVTALPGISLINVDELSKVQDETLQKRQEEVPKARNIIREHMDDFLYWYRMRKHAVVLQAVKNKLETIHVQEIKNQKSPLQYHPDDVNEISSRIIQKVINLLAGRVRQMNGHSEAYLQMLSELFETPVKE</sequence>
<comment type="catalytic activity">
    <reaction evidence="7 8 9">
        <text>(S)-4-amino-5-oxopentanoate + tRNA(Glu) + NADP(+) = L-glutamyl-tRNA(Glu) + NADPH + H(+)</text>
        <dbReference type="Rhea" id="RHEA:12344"/>
        <dbReference type="Rhea" id="RHEA-COMP:9663"/>
        <dbReference type="Rhea" id="RHEA-COMP:9680"/>
        <dbReference type="ChEBI" id="CHEBI:15378"/>
        <dbReference type="ChEBI" id="CHEBI:57501"/>
        <dbReference type="ChEBI" id="CHEBI:57783"/>
        <dbReference type="ChEBI" id="CHEBI:58349"/>
        <dbReference type="ChEBI" id="CHEBI:78442"/>
        <dbReference type="ChEBI" id="CHEBI:78520"/>
        <dbReference type="EC" id="1.2.1.70"/>
    </reaction>
</comment>
<feature type="binding site" evidence="8">
    <location>
        <begin position="120"/>
        <end position="122"/>
    </location>
    <ligand>
        <name>substrate</name>
    </ligand>
</feature>
<dbReference type="Pfam" id="PF00745">
    <property type="entry name" value="GlutR_dimer"/>
    <property type="match status" value="1"/>
</dbReference>
<dbReference type="PANTHER" id="PTHR43013">
    <property type="entry name" value="GLUTAMYL-TRNA REDUCTASE"/>
    <property type="match status" value="1"/>
</dbReference>
<evidence type="ECO:0000259" key="10">
    <source>
        <dbReference type="Pfam" id="PF00745"/>
    </source>
</evidence>
<feature type="binding site" evidence="8">
    <location>
        <position position="126"/>
    </location>
    <ligand>
        <name>substrate</name>
    </ligand>
</feature>
<evidence type="ECO:0000259" key="12">
    <source>
        <dbReference type="Pfam" id="PF05201"/>
    </source>
</evidence>
<feature type="site" description="Important for activity" evidence="8">
    <location>
        <position position="105"/>
    </location>
</feature>
<evidence type="ECO:0000256" key="7">
    <source>
        <dbReference type="ARBA" id="ARBA00047464"/>
    </source>
</evidence>
<keyword evidence="4 8" id="KW-0521">NADP</keyword>
<evidence type="ECO:0000256" key="3">
    <source>
        <dbReference type="ARBA" id="ARBA00012970"/>
    </source>
</evidence>
<dbReference type="InterPro" id="IPR036291">
    <property type="entry name" value="NAD(P)-bd_dom_sf"/>
</dbReference>
<comment type="miscellaneous">
    <text evidence="8">During catalysis, the active site Cys acts as a nucleophile attacking the alpha-carbonyl group of tRNA-bound glutamate with the formation of a thioester intermediate between enzyme and glutamate, and the concomitant release of tRNA(Glu). The thioester intermediate is finally reduced by direct hydride transfer from NADPH, to form the product GSA.</text>
</comment>
<dbReference type="Pfam" id="PF01488">
    <property type="entry name" value="Shikimate_DH"/>
    <property type="match status" value="1"/>
</dbReference>
<dbReference type="InterPro" id="IPR006151">
    <property type="entry name" value="Shikm_DH/Glu-tRNA_Rdtase"/>
</dbReference>
<comment type="function">
    <text evidence="8">Catalyzes the NADPH-dependent reduction of glutamyl-tRNA(Glu) to glutamate 1-semialdehyde (GSA).</text>
</comment>
<comment type="pathway">
    <text evidence="1 8 9">Porphyrin-containing compound metabolism; protoporphyrin-IX biosynthesis; 5-aminolevulinate from L-glutamyl-tRNA(Glu): step 1/2.</text>
</comment>
<feature type="domain" description="Glutamyl-tRNA reductase N-terminal" evidence="12">
    <location>
        <begin position="18"/>
        <end position="162"/>
    </location>
</feature>
<evidence type="ECO:0000313" key="14">
    <source>
        <dbReference type="Proteomes" id="UP001501207"/>
    </source>
</evidence>
<feature type="binding site" evidence="8">
    <location>
        <begin position="194"/>
        <end position="199"/>
    </location>
    <ligand>
        <name>NADP(+)</name>
        <dbReference type="ChEBI" id="CHEBI:58349"/>
    </ligand>
</feature>
<organism evidence="13 14">
    <name type="scientific">Compostibacter hankyongensis</name>
    <dbReference type="NCBI Taxonomy" id="1007089"/>
    <lineage>
        <taxon>Bacteria</taxon>
        <taxon>Pseudomonadati</taxon>
        <taxon>Bacteroidota</taxon>
        <taxon>Chitinophagia</taxon>
        <taxon>Chitinophagales</taxon>
        <taxon>Chitinophagaceae</taxon>
        <taxon>Compostibacter</taxon>
    </lineage>
</organism>
<comment type="caution">
    <text evidence="13">The sequence shown here is derived from an EMBL/GenBank/DDBJ whole genome shotgun (WGS) entry which is preliminary data.</text>
</comment>
<feature type="domain" description="Tetrapyrrole biosynthesis glutamyl-tRNA reductase dimerisation" evidence="10">
    <location>
        <begin position="321"/>
        <end position="413"/>
    </location>
</feature>
<dbReference type="InterPro" id="IPR036453">
    <property type="entry name" value="GluRdtase_dimer_dom_sf"/>
</dbReference>
<evidence type="ECO:0000259" key="11">
    <source>
        <dbReference type="Pfam" id="PF01488"/>
    </source>
</evidence>
<feature type="binding site" evidence="8">
    <location>
        <position position="115"/>
    </location>
    <ligand>
        <name>substrate</name>
    </ligand>
</feature>
<comment type="subunit">
    <text evidence="8">Homodimer.</text>
</comment>
<evidence type="ECO:0000256" key="6">
    <source>
        <dbReference type="ARBA" id="ARBA00023244"/>
    </source>
</evidence>
<comment type="similarity">
    <text evidence="2 8 9">Belongs to the glutamyl-tRNA reductase family.</text>
</comment>
<reference evidence="14" key="1">
    <citation type="journal article" date="2019" name="Int. J. Syst. Evol. Microbiol.">
        <title>The Global Catalogue of Microorganisms (GCM) 10K type strain sequencing project: providing services to taxonomists for standard genome sequencing and annotation.</title>
        <authorList>
            <consortium name="The Broad Institute Genomics Platform"/>
            <consortium name="The Broad Institute Genome Sequencing Center for Infectious Disease"/>
            <person name="Wu L."/>
            <person name="Ma J."/>
        </authorList>
    </citation>
    <scope>NUCLEOTIDE SEQUENCE [LARGE SCALE GENOMIC DNA]</scope>
    <source>
        <strain evidence="14">JCM 17664</strain>
    </source>
</reference>
<keyword evidence="5 8" id="KW-0560">Oxidoreductase</keyword>
<dbReference type="InterPro" id="IPR036343">
    <property type="entry name" value="GluRdtase_N_sf"/>
</dbReference>
<evidence type="ECO:0000256" key="8">
    <source>
        <dbReference type="HAMAP-Rule" id="MF_00087"/>
    </source>
</evidence>